<dbReference type="PANTHER" id="PTHR43625:SF40">
    <property type="entry name" value="ALDO-KETO REDUCTASE YAKC [NADP(+)]"/>
    <property type="match status" value="1"/>
</dbReference>
<dbReference type="SUPFAM" id="SSF51430">
    <property type="entry name" value="NAD(P)-linked oxidoreductase"/>
    <property type="match status" value="1"/>
</dbReference>
<name>A0A9P4J8T3_9PEZI</name>
<dbReference type="Pfam" id="PF00248">
    <property type="entry name" value="Aldo_ket_red"/>
    <property type="match status" value="1"/>
</dbReference>
<comment type="caution">
    <text evidence="3">The sequence shown here is derived from an EMBL/GenBank/DDBJ whole genome shotgun (WGS) entry which is preliminary data.</text>
</comment>
<dbReference type="AlphaFoldDB" id="A0A9P4J8T3"/>
<dbReference type="EMBL" id="ML996081">
    <property type="protein sequence ID" value="KAF2157171.1"/>
    <property type="molecule type" value="Genomic_DNA"/>
</dbReference>
<evidence type="ECO:0000313" key="4">
    <source>
        <dbReference type="Proteomes" id="UP000799439"/>
    </source>
</evidence>
<evidence type="ECO:0000256" key="1">
    <source>
        <dbReference type="ARBA" id="ARBA00023002"/>
    </source>
</evidence>
<dbReference type="Gene3D" id="3.20.20.100">
    <property type="entry name" value="NADP-dependent oxidoreductase domain"/>
    <property type="match status" value="1"/>
</dbReference>
<reference evidence="3" key="1">
    <citation type="journal article" date="2020" name="Stud. Mycol.">
        <title>101 Dothideomycetes genomes: a test case for predicting lifestyles and emergence of pathogens.</title>
        <authorList>
            <person name="Haridas S."/>
            <person name="Albert R."/>
            <person name="Binder M."/>
            <person name="Bloem J."/>
            <person name="Labutti K."/>
            <person name="Salamov A."/>
            <person name="Andreopoulos B."/>
            <person name="Baker S."/>
            <person name="Barry K."/>
            <person name="Bills G."/>
            <person name="Bluhm B."/>
            <person name="Cannon C."/>
            <person name="Castanera R."/>
            <person name="Culley D."/>
            <person name="Daum C."/>
            <person name="Ezra D."/>
            <person name="Gonzalez J."/>
            <person name="Henrissat B."/>
            <person name="Kuo A."/>
            <person name="Liang C."/>
            <person name="Lipzen A."/>
            <person name="Lutzoni F."/>
            <person name="Magnuson J."/>
            <person name="Mondo S."/>
            <person name="Nolan M."/>
            <person name="Ohm R."/>
            <person name="Pangilinan J."/>
            <person name="Park H.-J."/>
            <person name="Ramirez L."/>
            <person name="Alfaro M."/>
            <person name="Sun H."/>
            <person name="Tritt A."/>
            <person name="Yoshinaga Y."/>
            <person name="Zwiers L.-H."/>
            <person name="Turgeon B."/>
            <person name="Goodwin S."/>
            <person name="Spatafora J."/>
            <person name="Crous P."/>
            <person name="Grigoriev I."/>
        </authorList>
    </citation>
    <scope>NUCLEOTIDE SEQUENCE</scope>
    <source>
        <strain evidence="3">CBS 260.36</strain>
    </source>
</reference>
<dbReference type="InterPro" id="IPR050791">
    <property type="entry name" value="Aldo-Keto_reductase"/>
</dbReference>
<dbReference type="InterPro" id="IPR020471">
    <property type="entry name" value="AKR"/>
</dbReference>
<dbReference type="GO" id="GO:0016491">
    <property type="term" value="F:oxidoreductase activity"/>
    <property type="evidence" value="ECO:0007669"/>
    <property type="project" value="UniProtKB-KW"/>
</dbReference>
<dbReference type="GO" id="GO:0005737">
    <property type="term" value="C:cytoplasm"/>
    <property type="evidence" value="ECO:0007669"/>
    <property type="project" value="TreeGrafter"/>
</dbReference>
<dbReference type="OrthoDB" id="37537at2759"/>
<feature type="domain" description="NADP-dependent oxidoreductase" evidence="2">
    <location>
        <begin position="32"/>
        <end position="329"/>
    </location>
</feature>
<proteinExistence type="predicted"/>
<gene>
    <name evidence="3" type="ORF">K461DRAFT_264106</name>
</gene>
<dbReference type="InterPro" id="IPR036812">
    <property type="entry name" value="NAD(P)_OxRdtase_dom_sf"/>
</dbReference>
<dbReference type="PRINTS" id="PR00069">
    <property type="entry name" value="ALDKETRDTASE"/>
</dbReference>
<dbReference type="Proteomes" id="UP000799439">
    <property type="component" value="Unassembled WGS sequence"/>
</dbReference>
<organism evidence="3 4">
    <name type="scientific">Myriangium duriaei CBS 260.36</name>
    <dbReference type="NCBI Taxonomy" id="1168546"/>
    <lineage>
        <taxon>Eukaryota</taxon>
        <taxon>Fungi</taxon>
        <taxon>Dikarya</taxon>
        <taxon>Ascomycota</taxon>
        <taxon>Pezizomycotina</taxon>
        <taxon>Dothideomycetes</taxon>
        <taxon>Dothideomycetidae</taxon>
        <taxon>Myriangiales</taxon>
        <taxon>Myriangiaceae</taxon>
        <taxon>Myriangium</taxon>
    </lineage>
</organism>
<evidence type="ECO:0000259" key="2">
    <source>
        <dbReference type="Pfam" id="PF00248"/>
    </source>
</evidence>
<sequence length="354" mass="39412">MSSTVKNIVAKATGRTTLQTTHLGRDGPEITRMGIGLMGLSSFYGVKKPDAERMRFLDAVYDSGERFWDTADMYGDSEDLIGRWFKANPGKRENIFLATKFANRRHDDGSFSCSTTPEYAREACERSLKRLGVSHFDLYYIHRVDGKTPIEKTMQALVTLKNEGKIHRIGISEASATTIRRAHAVHPLSACQVEYSPFALDIEQPANSVLQTCRALGIAIIAYSPLGRGMLSGKYRSPDDFEEGDWRRDAPRFSSENFGKNLVLVDKLNVIAERKGCTPSQLTLAWLMSQGDDVVPIPGTTSLDRLKENLGALEVKLTDAEKQEIRKLSEEAEVHGERYAVTSLLFGDTPELEA</sequence>
<evidence type="ECO:0000313" key="3">
    <source>
        <dbReference type="EMBL" id="KAF2157171.1"/>
    </source>
</evidence>
<keyword evidence="4" id="KW-1185">Reference proteome</keyword>
<dbReference type="PANTHER" id="PTHR43625">
    <property type="entry name" value="AFLATOXIN B1 ALDEHYDE REDUCTASE"/>
    <property type="match status" value="1"/>
</dbReference>
<protein>
    <submittedName>
        <fullName evidence="3">Aldo-keto reductase</fullName>
    </submittedName>
</protein>
<dbReference type="InterPro" id="IPR023210">
    <property type="entry name" value="NADP_OxRdtase_dom"/>
</dbReference>
<accession>A0A9P4J8T3</accession>
<keyword evidence="1" id="KW-0560">Oxidoreductase</keyword>